<evidence type="ECO:0000313" key="2">
    <source>
        <dbReference type="Proteomes" id="UP001196413"/>
    </source>
</evidence>
<sequence>MPVLREHSSTLLLRNTSERIDPTSVRQHYWKGWKQDYDEEFNKCLMANTKPFSDEQMKICDSDALRSARRFSFGRTITYMPTRCFTGIEIRRKNGCGRVLDCCPAVEIIRKDDEILEQAAKITCKMLNELSKGRMRGNEHENNLPNLIILHQTTFFLWHRMMNGLEIKSLPLPSGYVPAHPHLARWAPSGYVNVHYNGVVKDRIRKGREFEDGHAKVGFITNDEGNDGRTKFTEPQDDIVENHGNHTKVLPSFGLEVTDKPAPALRNKCLYRHACVQRLPEDGRSAVEDRHEKDKSVKIHGAVVEQAVKDADQHKETVKKKNTVEAIRKSFDSLLKAEQVLSEVDTTKKAIPSKTVVFGSVEKAEPTASGSVRSLDILTDDIDYQQDAHIVTSAPVIFAANASISEIKEMTDHWHEKVKLLSENEKATKLEIMNTLAEMIEHFEQVNLQLFNSTKHSAINSTDPRADGVRTFARECSSLVTNNKANNSVENIRKGSS</sequence>
<organism evidence="1 2">
    <name type="scientific">Parelaphostrongylus tenuis</name>
    <name type="common">Meningeal worm</name>
    <dbReference type="NCBI Taxonomy" id="148309"/>
    <lineage>
        <taxon>Eukaryota</taxon>
        <taxon>Metazoa</taxon>
        <taxon>Ecdysozoa</taxon>
        <taxon>Nematoda</taxon>
        <taxon>Chromadorea</taxon>
        <taxon>Rhabditida</taxon>
        <taxon>Rhabditina</taxon>
        <taxon>Rhabditomorpha</taxon>
        <taxon>Strongyloidea</taxon>
        <taxon>Metastrongylidae</taxon>
        <taxon>Parelaphostrongylus</taxon>
    </lineage>
</organism>
<name>A0AAD5QQ45_PARTN</name>
<accession>A0AAD5QQ45</accession>
<keyword evidence="2" id="KW-1185">Reference proteome</keyword>
<protein>
    <submittedName>
        <fullName evidence="1">Uncharacterized protein</fullName>
    </submittedName>
</protein>
<comment type="caution">
    <text evidence="1">The sequence shown here is derived from an EMBL/GenBank/DDBJ whole genome shotgun (WGS) entry which is preliminary data.</text>
</comment>
<evidence type="ECO:0000313" key="1">
    <source>
        <dbReference type="EMBL" id="KAJ1357579.1"/>
    </source>
</evidence>
<gene>
    <name evidence="1" type="ORF">KIN20_015755</name>
</gene>
<dbReference type="AlphaFoldDB" id="A0AAD5QQ45"/>
<dbReference type="Proteomes" id="UP001196413">
    <property type="component" value="Unassembled WGS sequence"/>
</dbReference>
<proteinExistence type="predicted"/>
<reference evidence="1" key="1">
    <citation type="submission" date="2021-06" db="EMBL/GenBank/DDBJ databases">
        <title>Parelaphostrongylus tenuis whole genome reference sequence.</title>
        <authorList>
            <person name="Garwood T.J."/>
            <person name="Larsen P.A."/>
            <person name="Fountain-Jones N.M."/>
            <person name="Garbe J.R."/>
            <person name="Macchietto M.G."/>
            <person name="Kania S.A."/>
            <person name="Gerhold R.W."/>
            <person name="Richards J.E."/>
            <person name="Wolf T.M."/>
        </authorList>
    </citation>
    <scope>NUCLEOTIDE SEQUENCE</scope>
    <source>
        <strain evidence="1">MNPRO001-30</strain>
        <tissue evidence="1">Meninges</tissue>
    </source>
</reference>
<dbReference type="EMBL" id="JAHQIW010003181">
    <property type="protein sequence ID" value="KAJ1357579.1"/>
    <property type="molecule type" value="Genomic_DNA"/>
</dbReference>